<dbReference type="KEGG" id="psuu:Psuf_064320"/>
<dbReference type="InterPro" id="IPR050177">
    <property type="entry name" value="Lipid_A_modif_metabolic_enz"/>
</dbReference>
<keyword evidence="3" id="KW-1185">Reference proteome</keyword>
<sequence>MAKVLVTGSAGFIGGYVVEELLRRGHEVVGLDNFSKYGPVTHSYDGDPGYRFVEGDARDTGLVTELAADCDHFIAGAAMIGGISYFHAYAYDLLATNERIMAASCDAAIAARRDGRLSKVTYMSSSMVFESTTSWPSKEGDERLVPPPLSSYGFQKLAVEYYARAAWEQYKLPFTIVRPFNCVGVGEGRALGEAEVLSGNVKLAMSHVVPDLVQKIVKGQDPLHILGEGNQVRHYTYGGDLAAGIVTAMEHPAALNEDFNLSTAESTTVLELAEVIWRKIKGPRVPFRYVSDDPFEYDVQKRVPDVTKAREVLGFEATTSLDEMLDEVVPWVTQAVHDGRL</sequence>
<dbReference type="PANTHER" id="PTHR43245:SF13">
    <property type="entry name" value="UDP-D-APIOSE_UDP-D-XYLOSE SYNTHASE 2"/>
    <property type="match status" value="1"/>
</dbReference>
<dbReference type="InterPro" id="IPR036291">
    <property type="entry name" value="NAD(P)-bd_dom_sf"/>
</dbReference>
<gene>
    <name evidence="2" type="ORF">Psuf_064320</name>
</gene>
<reference evidence="2 3" key="2">
    <citation type="submission" date="2020-03" db="EMBL/GenBank/DDBJ databases">
        <authorList>
            <person name="Ichikawa N."/>
            <person name="Kimura A."/>
            <person name="Kitahashi Y."/>
            <person name="Uohara A."/>
        </authorList>
    </citation>
    <scope>NUCLEOTIDE SEQUENCE [LARGE SCALE GENOMIC DNA]</scope>
    <source>
        <strain evidence="2 3">NBRC 105367</strain>
    </source>
</reference>
<evidence type="ECO:0000313" key="2">
    <source>
        <dbReference type="EMBL" id="BCB89119.1"/>
    </source>
</evidence>
<protein>
    <submittedName>
        <fullName evidence="2">NAD-dependent epimerase</fullName>
    </submittedName>
</protein>
<feature type="domain" description="NAD-dependent epimerase/dehydratase" evidence="1">
    <location>
        <begin position="4"/>
        <end position="261"/>
    </location>
</feature>
<dbReference type="Proteomes" id="UP000503011">
    <property type="component" value="Chromosome"/>
</dbReference>
<dbReference type="EMBL" id="AP022871">
    <property type="protein sequence ID" value="BCB89119.1"/>
    <property type="molecule type" value="Genomic_DNA"/>
</dbReference>
<dbReference type="PANTHER" id="PTHR43245">
    <property type="entry name" value="BIFUNCTIONAL POLYMYXIN RESISTANCE PROTEIN ARNA"/>
    <property type="match status" value="1"/>
</dbReference>
<evidence type="ECO:0000313" key="3">
    <source>
        <dbReference type="Proteomes" id="UP000503011"/>
    </source>
</evidence>
<dbReference type="Gene3D" id="3.40.50.720">
    <property type="entry name" value="NAD(P)-binding Rossmann-like Domain"/>
    <property type="match status" value="1"/>
</dbReference>
<organism evidence="2 3">
    <name type="scientific">Phytohabitans suffuscus</name>
    <dbReference type="NCBI Taxonomy" id="624315"/>
    <lineage>
        <taxon>Bacteria</taxon>
        <taxon>Bacillati</taxon>
        <taxon>Actinomycetota</taxon>
        <taxon>Actinomycetes</taxon>
        <taxon>Micromonosporales</taxon>
        <taxon>Micromonosporaceae</taxon>
    </lineage>
</organism>
<dbReference type="AlphaFoldDB" id="A0A6F8YST2"/>
<accession>A0A6F8YST2</accession>
<name>A0A6F8YST2_9ACTN</name>
<dbReference type="RefSeq" id="WP_173160943.1">
    <property type="nucleotide sequence ID" value="NZ_AP022871.1"/>
</dbReference>
<dbReference type="Pfam" id="PF01370">
    <property type="entry name" value="Epimerase"/>
    <property type="match status" value="1"/>
</dbReference>
<evidence type="ECO:0000259" key="1">
    <source>
        <dbReference type="Pfam" id="PF01370"/>
    </source>
</evidence>
<reference evidence="2 3" key="1">
    <citation type="submission" date="2020-03" db="EMBL/GenBank/DDBJ databases">
        <title>Whole genome shotgun sequence of Phytohabitans suffuscus NBRC 105367.</title>
        <authorList>
            <person name="Komaki H."/>
            <person name="Tamura T."/>
        </authorList>
    </citation>
    <scope>NUCLEOTIDE SEQUENCE [LARGE SCALE GENOMIC DNA]</scope>
    <source>
        <strain evidence="2 3">NBRC 105367</strain>
    </source>
</reference>
<proteinExistence type="predicted"/>
<dbReference type="InterPro" id="IPR001509">
    <property type="entry name" value="Epimerase_deHydtase"/>
</dbReference>
<dbReference type="SUPFAM" id="SSF51735">
    <property type="entry name" value="NAD(P)-binding Rossmann-fold domains"/>
    <property type="match status" value="1"/>
</dbReference>